<evidence type="ECO:0000256" key="3">
    <source>
        <dbReference type="PROSITE-ProRule" id="PRU00169"/>
    </source>
</evidence>
<keyword evidence="7" id="KW-1185">Reference proteome</keyword>
<dbReference type="AlphaFoldDB" id="K6W4Z0"/>
<protein>
    <submittedName>
        <fullName evidence="6">Putative two-component response regulator</fullName>
    </submittedName>
</protein>
<name>K6W4Z0_9MICO</name>
<dbReference type="PROSITE" id="PS50110">
    <property type="entry name" value="RESPONSE_REGULATORY"/>
    <property type="match status" value="1"/>
</dbReference>
<dbReference type="SUPFAM" id="SSF46894">
    <property type="entry name" value="C-terminal effector domain of the bipartite response regulators"/>
    <property type="match status" value="1"/>
</dbReference>
<dbReference type="Gene3D" id="3.40.50.2300">
    <property type="match status" value="1"/>
</dbReference>
<keyword evidence="2" id="KW-0238">DNA-binding</keyword>
<feature type="modified residue" description="4-aspartylphosphate" evidence="3">
    <location>
        <position position="64"/>
    </location>
</feature>
<evidence type="ECO:0000313" key="7">
    <source>
        <dbReference type="Proteomes" id="UP000008366"/>
    </source>
</evidence>
<dbReference type="PROSITE" id="PS50043">
    <property type="entry name" value="HTH_LUXR_2"/>
    <property type="match status" value="1"/>
</dbReference>
<dbReference type="STRING" id="1184609.KILIM_004_00190"/>
<dbReference type="eggNOG" id="COG2197">
    <property type="taxonomic scope" value="Bacteria"/>
</dbReference>
<dbReference type="SUPFAM" id="SSF52172">
    <property type="entry name" value="CheY-like"/>
    <property type="match status" value="1"/>
</dbReference>
<dbReference type="CDD" id="cd06170">
    <property type="entry name" value="LuxR_C_like"/>
    <property type="match status" value="1"/>
</dbReference>
<accession>K6W4Z0</accession>
<dbReference type="EMBL" id="BAHD01000004">
    <property type="protein sequence ID" value="GAB94230.1"/>
    <property type="molecule type" value="Genomic_DNA"/>
</dbReference>
<proteinExistence type="predicted"/>
<dbReference type="PANTHER" id="PTHR43214">
    <property type="entry name" value="TWO-COMPONENT RESPONSE REGULATOR"/>
    <property type="match status" value="1"/>
</dbReference>
<evidence type="ECO:0000313" key="6">
    <source>
        <dbReference type="EMBL" id="GAB94230.1"/>
    </source>
</evidence>
<dbReference type="SMART" id="SM00448">
    <property type="entry name" value="REC"/>
    <property type="match status" value="1"/>
</dbReference>
<dbReference type="PRINTS" id="PR00038">
    <property type="entry name" value="HTHLUXR"/>
</dbReference>
<dbReference type="InterPro" id="IPR039420">
    <property type="entry name" value="WalR-like"/>
</dbReference>
<comment type="caution">
    <text evidence="6">The sequence shown here is derived from an EMBL/GenBank/DDBJ whole genome shotgun (WGS) entry which is preliminary data.</text>
</comment>
<feature type="domain" description="HTH luxR-type" evidence="4">
    <location>
        <begin position="159"/>
        <end position="224"/>
    </location>
</feature>
<feature type="domain" description="Response regulatory" evidence="5">
    <location>
        <begin position="13"/>
        <end position="129"/>
    </location>
</feature>
<gene>
    <name evidence="6" type="ORF">KILIM_004_00190</name>
</gene>
<dbReference type="PANTHER" id="PTHR43214:SF37">
    <property type="entry name" value="TRANSCRIPTIONAL REGULATORY PROTEIN YDFI"/>
    <property type="match status" value="1"/>
</dbReference>
<dbReference type="SMART" id="SM00421">
    <property type="entry name" value="HTH_LUXR"/>
    <property type="match status" value="1"/>
</dbReference>
<evidence type="ECO:0000256" key="2">
    <source>
        <dbReference type="ARBA" id="ARBA00023125"/>
    </source>
</evidence>
<dbReference type="Pfam" id="PF00072">
    <property type="entry name" value="Response_reg"/>
    <property type="match status" value="1"/>
</dbReference>
<dbReference type="RefSeq" id="WP_006590763.1">
    <property type="nucleotide sequence ID" value="NZ_BAHD01000004.1"/>
</dbReference>
<dbReference type="InterPro" id="IPR016032">
    <property type="entry name" value="Sig_transdc_resp-reg_C-effctor"/>
</dbReference>
<keyword evidence="1 3" id="KW-0597">Phosphoprotein</keyword>
<dbReference type="GO" id="GO:0000160">
    <property type="term" value="P:phosphorelay signal transduction system"/>
    <property type="evidence" value="ECO:0007669"/>
    <property type="project" value="InterPro"/>
</dbReference>
<reference evidence="6 7" key="1">
    <citation type="submission" date="2012-08" db="EMBL/GenBank/DDBJ databases">
        <title>Whole genome shotgun sequence of Kineosphaera limosa NBRC 100340.</title>
        <authorList>
            <person name="Yoshida I."/>
            <person name="Isaki S."/>
            <person name="Hosoyama A."/>
            <person name="Tsuchikane K."/>
            <person name="Katsumata H."/>
            <person name="Ando Y."/>
            <person name="Ohji S."/>
            <person name="Hamada M."/>
            <person name="Tamura T."/>
            <person name="Yamazoe A."/>
            <person name="Yamazaki S."/>
            <person name="Fujita N."/>
        </authorList>
    </citation>
    <scope>NUCLEOTIDE SEQUENCE [LARGE SCALE GENOMIC DNA]</scope>
    <source>
        <strain evidence="6 7">NBRC 100340</strain>
    </source>
</reference>
<dbReference type="GO" id="GO:0006355">
    <property type="term" value="P:regulation of DNA-templated transcription"/>
    <property type="evidence" value="ECO:0007669"/>
    <property type="project" value="InterPro"/>
</dbReference>
<dbReference type="InterPro" id="IPR000792">
    <property type="entry name" value="Tscrpt_reg_LuxR_C"/>
</dbReference>
<evidence type="ECO:0000259" key="4">
    <source>
        <dbReference type="PROSITE" id="PS50043"/>
    </source>
</evidence>
<sequence>MSVCMDVATDPIRVLVVDDQPLFRMAISCLIEDEPDLHVVGQADNGLLGVEKARELQPDVVLLDVEMPVMGGIEAAGLVRAQAPAAKVLMLSVVGDDEHLVDAVRQGAHGYLLKDLRPHQLFDMIRACMRDESPLSPALVSRLLSHVRGTPAVPPTPTAPPKRADLSERELEILRLVAEGLTNRQIGRQLHITEGTVKNHVHNALHKLHMENRIQAAAYVVRHGLGNAAPMP</sequence>
<evidence type="ECO:0000256" key="1">
    <source>
        <dbReference type="ARBA" id="ARBA00022553"/>
    </source>
</evidence>
<dbReference type="Pfam" id="PF00196">
    <property type="entry name" value="GerE"/>
    <property type="match status" value="1"/>
</dbReference>
<dbReference type="PROSITE" id="PS00622">
    <property type="entry name" value="HTH_LUXR_1"/>
    <property type="match status" value="1"/>
</dbReference>
<dbReference type="InterPro" id="IPR001789">
    <property type="entry name" value="Sig_transdc_resp-reg_receiver"/>
</dbReference>
<dbReference type="GO" id="GO:0003677">
    <property type="term" value="F:DNA binding"/>
    <property type="evidence" value="ECO:0007669"/>
    <property type="project" value="UniProtKB-KW"/>
</dbReference>
<dbReference type="CDD" id="cd17535">
    <property type="entry name" value="REC_NarL-like"/>
    <property type="match status" value="1"/>
</dbReference>
<dbReference type="Proteomes" id="UP000008366">
    <property type="component" value="Unassembled WGS sequence"/>
</dbReference>
<dbReference type="InterPro" id="IPR058245">
    <property type="entry name" value="NreC/VraR/RcsB-like_REC"/>
</dbReference>
<dbReference type="InterPro" id="IPR011006">
    <property type="entry name" value="CheY-like_superfamily"/>
</dbReference>
<organism evidence="6 7">
    <name type="scientific">Kineosphaera limosa NBRC 100340</name>
    <dbReference type="NCBI Taxonomy" id="1184609"/>
    <lineage>
        <taxon>Bacteria</taxon>
        <taxon>Bacillati</taxon>
        <taxon>Actinomycetota</taxon>
        <taxon>Actinomycetes</taxon>
        <taxon>Micrococcales</taxon>
        <taxon>Dermatophilaceae</taxon>
        <taxon>Kineosphaera</taxon>
    </lineage>
</organism>
<evidence type="ECO:0000259" key="5">
    <source>
        <dbReference type="PROSITE" id="PS50110"/>
    </source>
</evidence>